<dbReference type="AlphaFoldDB" id="S5CTA9"/>
<name>S5CTA9_9ARAC</name>
<dbReference type="EMBL" id="KF032719">
    <property type="protein sequence ID" value="AGQ04592.1"/>
    <property type="molecule type" value="Genomic_DNA"/>
</dbReference>
<dbReference type="InterPro" id="IPR021001">
    <property type="entry name" value="Spidroin_C"/>
</dbReference>
<feature type="domain" description="Spidroin C-terminal" evidence="2">
    <location>
        <begin position="339"/>
        <end position="421"/>
    </location>
</feature>
<dbReference type="Pfam" id="PF11260">
    <property type="entry name" value="Spidroin_MaSp"/>
    <property type="match status" value="1"/>
</dbReference>
<keyword evidence="1" id="KW-0732">Signal</keyword>
<dbReference type="SMR" id="S5CTA9"/>
<evidence type="ECO:0000259" key="3">
    <source>
        <dbReference type="Pfam" id="PF16763"/>
    </source>
</evidence>
<feature type="domain" description="Spidroin N-terminal" evidence="3">
    <location>
        <begin position="27"/>
        <end position="149"/>
    </location>
</feature>
<evidence type="ECO:0000259" key="2">
    <source>
        <dbReference type="Pfam" id="PF11260"/>
    </source>
</evidence>
<dbReference type="InterPro" id="IPR038542">
    <property type="entry name" value="Spidroin_C_sf"/>
</dbReference>
<dbReference type="Gene3D" id="1.10.274.70">
    <property type="match status" value="1"/>
</dbReference>
<evidence type="ECO:0000313" key="4">
    <source>
        <dbReference type="EMBL" id="AGQ04592.1"/>
    </source>
</evidence>
<feature type="chain" id="PRO_5004535475" evidence="1">
    <location>
        <begin position="25"/>
        <end position="439"/>
    </location>
</feature>
<sequence>MTWTTRLALSFLVVICSQSLFALCQSPWQSASMAESFMTYFSEALGQSGAFTKEQIDDIDTIASSIKLGVDKMERSGKTSGSKLQAMNIAFASAVAEIATTEGGEQTAEVKTKAVADALAFAFFQTKGAVNINFINEIKNLISMFAQTNTISSSLDSAGASAAQTVRINGYGQIEAEAAAAAAAGSGVARRGGYGQDETGARNSAAIATAAAAAGAGGAGRIGYGQRGAGTGDSPAATVATVAGVGGAGRGGYDQGRSGATVAAATAGRGGYYQGGAGLGDAAAATGAGRAERGGYGEGGAAAGNAATAAAGEQGGYGGQGLSGSYGGQQGAAALASAAATRLSSPNAASRISNSVSYLLSNGGPSSSIALSNTINNAVSQISASNPGLSTCDILVQALLELISALIYILRSATIGQVNSSLAGQSASMVGQSVYRAFF</sequence>
<proteinExistence type="predicted"/>
<protein>
    <submittedName>
        <fullName evidence="4">Major ampullate spidroin 1 short</fullName>
    </submittedName>
</protein>
<organism evidence="4">
    <name type="scientific">Cyrtophora moluccensis</name>
    <dbReference type="NCBI Taxonomy" id="299645"/>
    <lineage>
        <taxon>Eukaryota</taxon>
        <taxon>Metazoa</taxon>
        <taxon>Ecdysozoa</taxon>
        <taxon>Arthropoda</taxon>
        <taxon>Chelicerata</taxon>
        <taxon>Arachnida</taxon>
        <taxon>Araneae</taxon>
        <taxon>Araneomorphae</taxon>
        <taxon>Entelegynae</taxon>
        <taxon>Araneoidea</taxon>
        <taxon>Araneidae</taxon>
        <taxon>Cyrtophora</taxon>
    </lineage>
</organism>
<gene>
    <name evidence="4" type="primary">MaSp1s</name>
</gene>
<reference evidence="4" key="1">
    <citation type="journal article" date="2013" name="Int. J. Biol. Macromol.">
        <title>Analysis of a new type of major ampullate spider silk gene, MaSp1s.</title>
        <authorList>
            <person name="Han L."/>
            <person name="Zhang L."/>
            <person name="Zhao T."/>
            <person name="Wang Y."/>
            <person name="Nakagaki M."/>
        </authorList>
    </citation>
    <scope>NUCLEOTIDE SEQUENCE</scope>
</reference>
<evidence type="ECO:0000256" key="1">
    <source>
        <dbReference type="SAM" id="SignalP"/>
    </source>
</evidence>
<accession>S5CTA9</accession>
<dbReference type="InterPro" id="IPR031913">
    <property type="entry name" value="Spidroin_N"/>
</dbReference>
<dbReference type="Gene3D" id="1.10.10.1350">
    <property type="entry name" value="Spidroin domain, C-terminal domain"/>
    <property type="match status" value="1"/>
</dbReference>
<dbReference type="InterPro" id="IPR038243">
    <property type="entry name" value="Spidroin_N_sf"/>
</dbReference>
<dbReference type="Pfam" id="PF16763">
    <property type="entry name" value="Spidroin_N"/>
    <property type="match status" value="1"/>
</dbReference>
<feature type="signal peptide" evidence="1">
    <location>
        <begin position="1"/>
        <end position="24"/>
    </location>
</feature>